<dbReference type="PANTHER" id="PTHR30529">
    <property type="entry name" value="CYTOCHROME B561"/>
    <property type="match status" value="1"/>
</dbReference>
<sequence length="184" mass="20260">MKMQSFDTNTRRYATGYDGVARLLHWLIVLLIAAQFVIGWTMPDIHKGTLPEGLIAWHLGVGATLIAAVVLRIVWRATHRPSPASVSPFFRVVSHITHGLLYLALVVVPVLGWANASSRGWTIKLFGVLPYPSISPTGSSVGHEMGDIHGYLAWVLLVLIGLHVAGALFHRFVLKDDVLQRMLP</sequence>
<evidence type="ECO:0000256" key="2">
    <source>
        <dbReference type="ARBA" id="ARBA00004651"/>
    </source>
</evidence>
<evidence type="ECO:0000313" key="15">
    <source>
        <dbReference type="EMBL" id="MDR6206792.1"/>
    </source>
</evidence>
<feature type="transmembrane region" description="Helical" evidence="13">
    <location>
        <begin position="96"/>
        <end position="116"/>
    </location>
</feature>
<reference evidence="15 16" key="1">
    <citation type="submission" date="2023-08" db="EMBL/GenBank/DDBJ databases">
        <title>Genome sequencing of plant associated microbes to promote plant fitness in Sorghum bicolor and Oryza sativa.</title>
        <authorList>
            <person name="Coleman-Derr D."/>
        </authorList>
    </citation>
    <scope>NUCLEOTIDE SEQUENCE [LARGE SCALE GENOMIC DNA]</scope>
    <source>
        <strain evidence="15 16">SLBN-33</strain>
    </source>
</reference>
<dbReference type="Proteomes" id="UP001245184">
    <property type="component" value="Unassembled WGS sequence"/>
</dbReference>
<feature type="transmembrane region" description="Helical" evidence="13">
    <location>
        <begin position="20"/>
        <end position="42"/>
    </location>
</feature>
<evidence type="ECO:0000256" key="10">
    <source>
        <dbReference type="ARBA" id="ARBA00023004"/>
    </source>
</evidence>
<feature type="domain" description="Cytochrome b561 bacterial/Ni-hydrogenase" evidence="14">
    <location>
        <begin position="17"/>
        <end position="184"/>
    </location>
</feature>
<proteinExistence type="inferred from homology"/>
<protein>
    <submittedName>
        <fullName evidence="15">Cytochrome b561</fullName>
    </submittedName>
</protein>
<dbReference type="PANTHER" id="PTHR30529:SF1">
    <property type="entry name" value="CYTOCHROME B561 HOMOLOG 2"/>
    <property type="match status" value="1"/>
</dbReference>
<evidence type="ECO:0000256" key="7">
    <source>
        <dbReference type="ARBA" id="ARBA00022723"/>
    </source>
</evidence>
<dbReference type="GO" id="GO:0005886">
    <property type="term" value="C:plasma membrane"/>
    <property type="evidence" value="ECO:0007669"/>
    <property type="project" value="UniProtKB-SubCell"/>
</dbReference>
<evidence type="ECO:0000256" key="13">
    <source>
        <dbReference type="SAM" id="Phobius"/>
    </source>
</evidence>
<evidence type="ECO:0000256" key="12">
    <source>
        <dbReference type="ARBA" id="ARBA00037975"/>
    </source>
</evidence>
<dbReference type="GO" id="GO:0046872">
    <property type="term" value="F:metal ion binding"/>
    <property type="evidence" value="ECO:0007669"/>
    <property type="project" value="UniProtKB-KW"/>
</dbReference>
<keyword evidence="11 13" id="KW-0472">Membrane</keyword>
<keyword evidence="7" id="KW-0479">Metal-binding</keyword>
<evidence type="ECO:0000256" key="8">
    <source>
        <dbReference type="ARBA" id="ARBA00022982"/>
    </source>
</evidence>
<keyword evidence="5" id="KW-0349">Heme</keyword>
<comment type="similarity">
    <text evidence="12">Belongs to the cytochrome b561 family.</text>
</comment>
<name>A0ABD5CNK0_9BURK</name>
<gene>
    <name evidence="15" type="ORF">QF025_005512</name>
</gene>
<evidence type="ECO:0000313" key="16">
    <source>
        <dbReference type="Proteomes" id="UP001245184"/>
    </source>
</evidence>
<feature type="transmembrane region" description="Helical" evidence="13">
    <location>
        <begin position="151"/>
        <end position="174"/>
    </location>
</feature>
<comment type="subcellular location">
    <subcellularLocation>
        <location evidence="2">Cell membrane</location>
        <topology evidence="2">Multi-pass membrane protein</topology>
    </subcellularLocation>
</comment>
<keyword evidence="10" id="KW-0408">Iron</keyword>
<dbReference type="SUPFAM" id="SSF81342">
    <property type="entry name" value="Transmembrane di-heme cytochromes"/>
    <property type="match status" value="1"/>
</dbReference>
<evidence type="ECO:0000256" key="11">
    <source>
        <dbReference type="ARBA" id="ARBA00023136"/>
    </source>
</evidence>
<keyword evidence="4" id="KW-1003">Cell membrane</keyword>
<evidence type="ECO:0000256" key="3">
    <source>
        <dbReference type="ARBA" id="ARBA00022448"/>
    </source>
</evidence>
<evidence type="ECO:0000259" key="14">
    <source>
        <dbReference type="Pfam" id="PF01292"/>
    </source>
</evidence>
<dbReference type="Gene3D" id="1.20.950.20">
    <property type="entry name" value="Transmembrane di-heme cytochromes, Chain C"/>
    <property type="match status" value="1"/>
</dbReference>
<comment type="cofactor">
    <cofactor evidence="1">
        <name>heme b</name>
        <dbReference type="ChEBI" id="CHEBI:60344"/>
    </cofactor>
</comment>
<dbReference type="Pfam" id="PF01292">
    <property type="entry name" value="Ni_hydr_CYTB"/>
    <property type="match status" value="1"/>
</dbReference>
<evidence type="ECO:0000256" key="4">
    <source>
        <dbReference type="ARBA" id="ARBA00022475"/>
    </source>
</evidence>
<feature type="transmembrane region" description="Helical" evidence="13">
    <location>
        <begin position="54"/>
        <end position="75"/>
    </location>
</feature>
<dbReference type="InterPro" id="IPR052168">
    <property type="entry name" value="Cytochrome_b561_oxidase"/>
</dbReference>
<keyword evidence="8" id="KW-0249">Electron transport</keyword>
<evidence type="ECO:0000256" key="1">
    <source>
        <dbReference type="ARBA" id="ARBA00001970"/>
    </source>
</evidence>
<dbReference type="RefSeq" id="WP_029968543.1">
    <property type="nucleotide sequence ID" value="NZ_ATXV01000005.1"/>
</dbReference>
<accession>A0ABD5CNK0</accession>
<evidence type="ECO:0000256" key="6">
    <source>
        <dbReference type="ARBA" id="ARBA00022692"/>
    </source>
</evidence>
<evidence type="ECO:0000256" key="9">
    <source>
        <dbReference type="ARBA" id="ARBA00022989"/>
    </source>
</evidence>
<evidence type="ECO:0000256" key="5">
    <source>
        <dbReference type="ARBA" id="ARBA00022617"/>
    </source>
</evidence>
<keyword evidence="6 13" id="KW-0812">Transmembrane</keyword>
<organism evidence="15 16">
    <name type="scientific">Paraburkholderia graminis</name>
    <dbReference type="NCBI Taxonomy" id="60548"/>
    <lineage>
        <taxon>Bacteria</taxon>
        <taxon>Pseudomonadati</taxon>
        <taxon>Pseudomonadota</taxon>
        <taxon>Betaproteobacteria</taxon>
        <taxon>Burkholderiales</taxon>
        <taxon>Burkholderiaceae</taxon>
        <taxon>Paraburkholderia</taxon>
    </lineage>
</organism>
<comment type="caution">
    <text evidence="15">The sequence shown here is derived from an EMBL/GenBank/DDBJ whole genome shotgun (WGS) entry which is preliminary data.</text>
</comment>
<dbReference type="EMBL" id="JAVIZN010000002">
    <property type="protein sequence ID" value="MDR6206792.1"/>
    <property type="molecule type" value="Genomic_DNA"/>
</dbReference>
<dbReference type="InterPro" id="IPR016174">
    <property type="entry name" value="Di-haem_cyt_TM"/>
</dbReference>
<keyword evidence="9 13" id="KW-1133">Transmembrane helix</keyword>
<dbReference type="AlphaFoldDB" id="A0ABD5CNK0"/>
<dbReference type="InterPro" id="IPR011577">
    <property type="entry name" value="Cyt_b561_bac/Ni-Hgenase"/>
</dbReference>
<keyword evidence="3" id="KW-0813">Transport</keyword>